<feature type="domain" description="ABC transporter" evidence="9">
    <location>
        <begin position="1"/>
        <end position="210"/>
    </location>
</feature>
<gene>
    <name evidence="10" type="ORF">CVIRNUC_003012</name>
</gene>
<keyword evidence="5" id="KW-0067">ATP-binding</keyword>
<dbReference type="AlphaFoldDB" id="A0AAV1HYH7"/>
<sequence>MGPSGGGKTSLLNALAGQVPETKGMRLQGNIRVNGQPRGTAAYKQAYVQQEDMFYAQLTVRETLNMAAALRLPRSMSSAEKEAAADALIRRLGLTGSADTPVGDAKKRGLSGGEKKRLSIGCELLGNPVLLFLDEPTSGLDSFAAEKVMQTLKGLAEEGCTVVCSIHQPRSSIFAMFDDLLILSEGKLLYEGSADGSLRFFEAQGHHMPEHYNPAEFIADIIAVDPSSLAAEQASRKRIEELRAAFAQQAVPRPLMPSASSGAQANAASSTGSEVQCSLPTQAKLLFKRSWRQVSRDKATNIGRAMSNVSSAIIFGGIFWRMGCSQSSIQDRMGLLQVGAINAAMSSLVKCLNVFPKERLIVQRERSKSSYGVAPYFFSKLAAESPIGAAFPLLFASIVYPASRLHPKLSRFAKFCGILTLESFASTSLGLAVGAFAPSTDAALAIGPGVMVLFIVFGGYYVNAGNVPKALRWVPSASLIKHAFEGLCDNEFPGLRFDPKSVDGSGDILQGEQVLQRLGFEESTVTNTLKAQTRILLFNYWVTYCILKAKKPKFQPMQPIAA</sequence>
<evidence type="ECO:0000256" key="6">
    <source>
        <dbReference type="ARBA" id="ARBA00022989"/>
    </source>
</evidence>
<evidence type="ECO:0000256" key="4">
    <source>
        <dbReference type="ARBA" id="ARBA00022741"/>
    </source>
</evidence>
<dbReference type="Pfam" id="PF01061">
    <property type="entry name" value="ABC2_membrane"/>
    <property type="match status" value="1"/>
</dbReference>
<evidence type="ECO:0000259" key="9">
    <source>
        <dbReference type="PROSITE" id="PS50893"/>
    </source>
</evidence>
<keyword evidence="4" id="KW-0547">Nucleotide-binding</keyword>
<keyword evidence="3 8" id="KW-0812">Transmembrane</keyword>
<dbReference type="PANTHER" id="PTHR48041:SF41">
    <property type="entry name" value="ABC TRANSPORTER G FAMILY"/>
    <property type="match status" value="1"/>
</dbReference>
<dbReference type="PROSITE" id="PS00211">
    <property type="entry name" value="ABC_TRANSPORTER_1"/>
    <property type="match status" value="1"/>
</dbReference>
<evidence type="ECO:0000256" key="7">
    <source>
        <dbReference type="ARBA" id="ARBA00023136"/>
    </source>
</evidence>
<dbReference type="SMART" id="SM00382">
    <property type="entry name" value="AAA"/>
    <property type="match status" value="1"/>
</dbReference>
<dbReference type="PROSITE" id="PS50893">
    <property type="entry name" value="ABC_TRANSPORTER_2"/>
    <property type="match status" value="1"/>
</dbReference>
<dbReference type="InterPro" id="IPR003439">
    <property type="entry name" value="ABC_transporter-like_ATP-bd"/>
</dbReference>
<dbReference type="InterPro" id="IPR003593">
    <property type="entry name" value="AAA+_ATPase"/>
</dbReference>
<keyword evidence="6 8" id="KW-1133">Transmembrane helix</keyword>
<feature type="transmembrane region" description="Helical" evidence="8">
    <location>
        <begin position="412"/>
        <end position="436"/>
    </location>
</feature>
<organism evidence="10 11">
    <name type="scientific">Coccomyxa viridis</name>
    <dbReference type="NCBI Taxonomy" id="1274662"/>
    <lineage>
        <taxon>Eukaryota</taxon>
        <taxon>Viridiplantae</taxon>
        <taxon>Chlorophyta</taxon>
        <taxon>core chlorophytes</taxon>
        <taxon>Trebouxiophyceae</taxon>
        <taxon>Trebouxiophyceae incertae sedis</taxon>
        <taxon>Coccomyxaceae</taxon>
        <taxon>Coccomyxa</taxon>
    </lineage>
</organism>
<dbReference type="InterPro" id="IPR013525">
    <property type="entry name" value="ABC2_TM"/>
</dbReference>
<evidence type="ECO:0000256" key="8">
    <source>
        <dbReference type="SAM" id="Phobius"/>
    </source>
</evidence>
<dbReference type="InterPro" id="IPR027417">
    <property type="entry name" value="P-loop_NTPase"/>
</dbReference>
<evidence type="ECO:0000256" key="1">
    <source>
        <dbReference type="ARBA" id="ARBA00004141"/>
    </source>
</evidence>
<dbReference type="Pfam" id="PF00005">
    <property type="entry name" value="ABC_tran"/>
    <property type="match status" value="1"/>
</dbReference>
<proteinExistence type="predicted"/>
<comment type="caution">
    <text evidence="10">The sequence shown here is derived from an EMBL/GenBank/DDBJ whole genome shotgun (WGS) entry which is preliminary data.</text>
</comment>
<feature type="transmembrane region" description="Helical" evidence="8">
    <location>
        <begin position="442"/>
        <end position="462"/>
    </location>
</feature>
<dbReference type="Gene3D" id="3.40.50.300">
    <property type="entry name" value="P-loop containing nucleotide triphosphate hydrolases"/>
    <property type="match status" value="1"/>
</dbReference>
<evidence type="ECO:0000313" key="10">
    <source>
        <dbReference type="EMBL" id="CAK0762983.1"/>
    </source>
</evidence>
<evidence type="ECO:0000256" key="3">
    <source>
        <dbReference type="ARBA" id="ARBA00022692"/>
    </source>
</evidence>
<dbReference type="PANTHER" id="PTHR48041">
    <property type="entry name" value="ABC TRANSPORTER G FAMILY MEMBER 28"/>
    <property type="match status" value="1"/>
</dbReference>
<comment type="subcellular location">
    <subcellularLocation>
        <location evidence="1">Membrane</location>
        <topology evidence="1">Multi-pass membrane protein</topology>
    </subcellularLocation>
</comment>
<name>A0AAV1HYH7_9CHLO</name>
<evidence type="ECO:0000256" key="5">
    <source>
        <dbReference type="ARBA" id="ARBA00022840"/>
    </source>
</evidence>
<dbReference type="Proteomes" id="UP001314263">
    <property type="component" value="Unassembled WGS sequence"/>
</dbReference>
<accession>A0AAV1HYH7</accession>
<dbReference type="GO" id="GO:0016020">
    <property type="term" value="C:membrane"/>
    <property type="evidence" value="ECO:0007669"/>
    <property type="project" value="UniProtKB-SubCell"/>
</dbReference>
<dbReference type="GO" id="GO:0140359">
    <property type="term" value="F:ABC-type transporter activity"/>
    <property type="evidence" value="ECO:0007669"/>
    <property type="project" value="InterPro"/>
</dbReference>
<keyword evidence="2" id="KW-0813">Transport</keyword>
<evidence type="ECO:0000256" key="2">
    <source>
        <dbReference type="ARBA" id="ARBA00022448"/>
    </source>
</evidence>
<reference evidence="10 11" key="1">
    <citation type="submission" date="2023-10" db="EMBL/GenBank/DDBJ databases">
        <authorList>
            <person name="Maclean D."/>
            <person name="Macfadyen A."/>
        </authorList>
    </citation>
    <scope>NUCLEOTIDE SEQUENCE [LARGE SCALE GENOMIC DNA]</scope>
</reference>
<evidence type="ECO:0000313" key="11">
    <source>
        <dbReference type="Proteomes" id="UP001314263"/>
    </source>
</evidence>
<dbReference type="InterPro" id="IPR050352">
    <property type="entry name" value="ABCG_transporters"/>
</dbReference>
<dbReference type="CDD" id="cd03213">
    <property type="entry name" value="ABCG_EPDR"/>
    <property type="match status" value="1"/>
</dbReference>
<feature type="transmembrane region" description="Helical" evidence="8">
    <location>
        <begin position="376"/>
        <end position="400"/>
    </location>
</feature>
<protein>
    <recommendedName>
        <fullName evidence="9">ABC transporter domain-containing protein</fullName>
    </recommendedName>
</protein>
<dbReference type="GO" id="GO:0016887">
    <property type="term" value="F:ATP hydrolysis activity"/>
    <property type="evidence" value="ECO:0007669"/>
    <property type="project" value="InterPro"/>
</dbReference>
<dbReference type="EMBL" id="CAUYUE010000004">
    <property type="protein sequence ID" value="CAK0762983.1"/>
    <property type="molecule type" value="Genomic_DNA"/>
</dbReference>
<dbReference type="InterPro" id="IPR017871">
    <property type="entry name" value="ABC_transporter-like_CS"/>
</dbReference>
<keyword evidence="7 8" id="KW-0472">Membrane</keyword>
<dbReference type="SUPFAM" id="SSF52540">
    <property type="entry name" value="P-loop containing nucleoside triphosphate hydrolases"/>
    <property type="match status" value="1"/>
</dbReference>
<dbReference type="GO" id="GO:0005524">
    <property type="term" value="F:ATP binding"/>
    <property type="evidence" value="ECO:0007669"/>
    <property type="project" value="UniProtKB-KW"/>
</dbReference>
<keyword evidence="11" id="KW-1185">Reference proteome</keyword>